<sequence>MGLARYTLMNKNTPVLGFEYDLDAHQAVRVTRIDCREAAPIGMGDRRGDITKHDVNYWWRHRAIPASRAQIDRLLANLQLDSTLVLAEKSFGLSLSDRYWLNDEDHPQTWEAINFFDNDFSDDLGFLTLGQDGAGSSPDAPDYTRVSLSSPSSTLGGDLLKKWKIVDGKRVLLKAGVGAFNQEPYNEVAATALHERLMAPGEFTPYRLFVDGRRVYSACDNMLGPDEELVAAWDVIHNAKQPNNLSDLQFYVHRCERLGLDGAQVFTELAKMFAADFVLANRDRHYRNFGVIRNVETLEVVRLAPVFDSGSCLWSNVELLELPADFDYVAKPFKLNGMKPADQVRLFEGHFEWFSPSMLDGYPEQLAGILSRNPNIPERRIRTVVEHVERKIEVLCAIAA</sequence>
<keyword evidence="2" id="KW-0238">DNA-binding</keyword>
<evidence type="ECO:0000313" key="3">
    <source>
        <dbReference type="Proteomes" id="UP000636394"/>
    </source>
</evidence>
<dbReference type="GO" id="GO:0003677">
    <property type="term" value="F:DNA binding"/>
    <property type="evidence" value="ECO:0007669"/>
    <property type="project" value="UniProtKB-KW"/>
</dbReference>
<evidence type="ECO:0000313" key="4">
    <source>
        <dbReference type="Proteomes" id="UP000671910"/>
    </source>
</evidence>
<dbReference type="Proteomes" id="UP000636394">
    <property type="component" value="Unassembled WGS sequence"/>
</dbReference>
<accession>A0A9E6MR30</accession>
<proteinExistence type="predicted"/>
<evidence type="ECO:0000313" key="1">
    <source>
        <dbReference type="EMBL" id="NHM14347.1"/>
    </source>
</evidence>
<dbReference type="AlphaFoldDB" id="A0A9E6MR30"/>
<dbReference type="EMBL" id="WPCR01000007">
    <property type="protein sequence ID" value="NHM14347.1"/>
    <property type="molecule type" value="Genomic_DNA"/>
</dbReference>
<dbReference type="Gene3D" id="1.10.1070.20">
    <property type="match status" value="1"/>
</dbReference>
<dbReference type="KEGG" id="ebz:J7S26_02630"/>
<gene>
    <name evidence="1" type="ORF">GMI68_06150</name>
    <name evidence="2" type="ORF">J7S26_02630</name>
</gene>
<dbReference type="Proteomes" id="UP000671910">
    <property type="component" value="Chromosome"/>
</dbReference>
<organism evidence="2 4">
    <name type="scientific">Xiamenia xianingshaonis</name>
    <dbReference type="NCBI Taxonomy" id="2682776"/>
    <lineage>
        <taxon>Bacteria</taxon>
        <taxon>Bacillati</taxon>
        <taxon>Actinomycetota</taxon>
        <taxon>Coriobacteriia</taxon>
        <taxon>Eggerthellales</taxon>
        <taxon>Eggerthellaceae</taxon>
        <taxon>Xiamenia</taxon>
    </lineage>
</organism>
<reference evidence="2" key="2">
    <citation type="submission" date="2021-04" db="EMBL/GenBank/DDBJ databases">
        <title>Novel species in family Eggerthellaceae.</title>
        <authorList>
            <person name="Zhang G."/>
        </authorList>
    </citation>
    <scope>NUCLEOTIDE SEQUENCE</scope>
    <source>
        <strain evidence="2">Zg-886</strain>
    </source>
</reference>
<keyword evidence="3" id="KW-1185">Reference proteome</keyword>
<reference evidence="1 3" key="1">
    <citation type="submission" date="2019-11" db="EMBL/GenBank/DDBJ databases">
        <title>Eggerthellaceae novel genus isolated from the rectal contents of marmort.</title>
        <authorList>
            <person name="Zhang G."/>
        </authorList>
    </citation>
    <scope>NUCLEOTIDE SEQUENCE [LARGE SCALE GENOMIC DNA]</scope>
    <source>
        <strain evidence="3">zg-886</strain>
        <strain evidence="1">Zg-886</strain>
    </source>
</reference>
<protein>
    <submittedName>
        <fullName evidence="2">DNA-binding protein</fullName>
    </submittedName>
    <submittedName>
        <fullName evidence="1">Excisionase</fullName>
    </submittedName>
</protein>
<dbReference type="RefSeq" id="WP_166339564.1">
    <property type="nucleotide sequence ID" value="NZ_CP072829.1"/>
</dbReference>
<name>A0A9E6MR30_9ACTN</name>
<dbReference type="EMBL" id="CP072829">
    <property type="protein sequence ID" value="QTU84828.1"/>
    <property type="molecule type" value="Genomic_DNA"/>
</dbReference>
<evidence type="ECO:0000313" key="2">
    <source>
        <dbReference type="EMBL" id="QTU84828.1"/>
    </source>
</evidence>